<dbReference type="OrthoDB" id="1858069at2759"/>
<protein>
    <submittedName>
        <fullName evidence="4">Nicotianamine synthase</fullName>
    </submittedName>
</protein>
<comment type="similarity">
    <text evidence="1">Belongs to the nicotianamine synthase (NAS)-like family.</text>
</comment>
<dbReference type="EMBL" id="MU006778">
    <property type="protein sequence ID" value="KAF2644552.1"/>
    <property type="molecule type" value="Genomic_DNA"/>
</dbReference>
<proteinExistence type="inferred from homology"/>
<reference evidence="4" key="1">
    <citation type="journal article" date="2020" name="Stud. Mycol.">
        <title>101 Dothideomycetes genomes: a test case for predicting lifestyles and emergence of pathogens.</title>
        <authorList>
            <person name="Haridas S."/>
            <person name="Albert R."/>
            <person name="Binder M."/>
            <person name="Bloem J."/>
            <person name="Labutti K."/>
            <person name="Salamov A."/>
            <person name="Andreopoulos B."/>
            <person name="Baker S."/>
            <person name="Barry K."/>
            <person name="Bills G."/>
            <person name="Bluhm B."/>
            <person name="Cannon C."/>
            <person name="Castanera R."/>
            <person name="Culley D."/>
            <person name="Daum C."/>
            <person name="Ezra D."/>
            <person name="Gonzalez J."/>
            <person name="Henrissat B."/>
            <person name="Kuo A."/>
            <person name="Liang C."/>
            <person name="Lipzen A."/>
            <person name="Lutzoni F."/>
            <person name="Magnuson J."/>
            <person name="Mondo S."/>
            <person name="Nolan M."/>
            <person name="Ohm R."/>
            <person name="Pangilinan J."/>
            <person name="Park H.-J."/>
            <person name="Ramirez L."/>
            <person name="Alfaro M."/>
            <person name="Sun H."/>
            <person name="Tritt A."/>
            <person name="Yoshinaga Y."/>
            <person name="Zwiers L.-H."/>
            <person name="Turgeon B."/>
            <person name="Goodwin S."/>
            <person name="Spatafora J."/>
            <person name="Crous P."/>
            <person name="Grigoriev I."/>
        </authorList>
    </citation>
    <scope>NUCLEOTIDE SEQUENCE</scope>
    <source>
        <strain evidence="4">CBS 473.64</strain>
    </source>
</reference>
<dbReference type="PROSITE" id="PS51142">
    <property type="entry name" value="NAS"/>
    <property type="match status" value="1"/>
</dbReference>
<dbReference type="GO" id="GO:0030410">
    <property type="term" value="F:nicotianamine synthase activity"/>
    <property type="evidence" value="ECO:0007669"/>
    <property type="project" value="InterPro"/>
</dbReference>
<dbReference type="SUPFAM" id="SSF53335">
    <property type="entry name" value="S-adenosyl-L-methionine-dependent methyltransferases"/>
    <property type="match status" value="1"/>
</dbReference>
<evidence type="ECO:0000256" key="1">
    <source>
        <dbReference type="ARBA" id="ARBA00007009"/>
    </source>
</evidence>
<dbReference type="InterPro" id="IPR029063">
    <property type="entry name" value="SAM-dependent_MTases_sf"/>
</dbReference>
<dbReference type="InterPro" id="IPR004298">
    <property type="entry name" value="Nicotian_synth"/>
</dbReference>
<keyword evidence="2" id="KW-0808">Transferase</keyword>
<sequence>MVSITILETPVSPAIEGKKRQLESVRLSTTPPATPTALSTSVQQLFSQIGDIYEELSCLDNVSPGERVNGLLTRLVGLCVQPYGSEFEACFLAIEGVQELCASLQSICARAEGELESYWARRILEGSQASIEKDSDPRNLLNQFPYYTNYIDLSRLETSLLRAFLPSSTTLGISPLNIAFIGSGPLPLTSFCLLDIIPNAKIYNIDRDEPALKISSELSETVGFGKSMKFACEDVSVDGVDKTKSVEWEEMDVVFLAALVGMDTATKLGILESLARKLRPGTLVAARSARGLRTVLYPVLELSDDLSRLGYDVLAELHPHTDVVNSIIVLRVR</sequence>
<keyword evidence="3" id="KW-0949">S-adenosyl-L-methionine</keyword>
<evidence type="ECO:0000256" key="2">
    <source>
        <dbReference type="ARBA" id="ARBA00022679"/>
    </source>
</evidence>
<dbReference type="Gene3D" id="3.40.50.150">
    <property type="entry name" value="Vaccinia Virus protein VP39"/>
    <property type="match status" value="1"/>
</dbReference>
<evidence type="ECO:0000313" key="4">
    <source>
        <dbReference type="EMBL" id="KAF2644552.1"/>
    </source>
</evidence>
<dbReference type="PANTHER" id="PTHR32266:SF12">
    <property type="entry name" value="NICOTIANAMINE SYNTHASE 3"/>
    <property type="match status" value="1"/>
</dbReference>
<gene>
    <name evidence="4" type="ORF">P280DRAFT_174476</name>
</gene>
<evidence type="ECO:0000256" key="3">
    <source>
        <dbReference type="ARBA" id="ARBA00022691"/>
    </source>
</evidence>
<dbReference type="PANTHER" id="PTHR32266">
    <property type="entry name" value="NICOTIANAMINE SYNTHASE 3"/>
    <property type="match status" value="1"/>
</dbReference>
<organism evidence="4 5">
    <name type="scientific">Massarina eburnea CBS 473.64</name>
    <dbReference type="NCBI Taxonomy" id="1395130"/>
    <lineage>
        <taxon>Eukaryota</taxon>
        <taxon>Fungi</taxon>
        <taxon>Dikarya</taxon>
        <taxon>Ascomycota</taxon>
        <taxon>Pezizomycotina</taxon>
        <taxon>Dothideomycetes</taxon>
        <taxon>Pleosporomycetidae</taxon>
        <taxon>Pleosporales</taxon>
        <taxon>Massarineae</taxon>
        <taxon>Massarinaceae</taxon>
        <taxon>Massarina</taxon>
    </lineage>
</organism>
<dbReference type="Pfam" id="PF03059">
    <property type="entry name" value="NAS"/>
    <property type="match status" value="1"/>
</dbReference>
<dbReference type="Proteomes" id="UP000799753">
    <property type="component" value="Unassembled WGS sequence"/>
</dbReference>
<name>A0A6A6SBC6_9PLEO</name>
<dbReference type="GO" id="GO:0030418">
    <property type="term" value="P:nicotianamine biosynthetic process"/>
    <property type="evidence" value="ECO:0007669"/>
    <property type="project" value="InterPro"/>
</dbReference>
<keyword evidence="5" id="KW-1185">Reference proteome</keyword>
<dbReference type="AlphaFoldDB" id="A0A6A6SBC6"/>
<evidence type="ECO:0000313" key="5">
    <source>
        <dbReference type="Proteomes" id="UP000799753"/>
    </source>
</evidence>
<accession>A0A6A6SBC6</accession>